<dbReference type="AlphaFoldDB" id="A0A8A4ZC96"/>
<feature type="domain" description="Capsular polysaccharide assembling protein CapF C-terminal" evidence="2">
    <location>
        <begin position="247"/>
        <end position="357"/>
    </location>
</feature>
<dbReference type="CDD" id="cd07007">
    <property type="entry name" value="cupin_CapF-like_C"/>
    <property type="match status" value="1"/>
</dbReference>
<dbReference type="InterPro" id="IPR001509">
    <property type="entry name" value="Epimerase_deHydtase"/>
</dbReference>
<accession>A0A8A4ZC96</accession>
<dbReference type="InterPro" id="IPR050177">
    <property type="entry name" value="Lipid_A_modif_metabolic_enz"/>
</dbReference>
<proteinExistence type="predicted"/>
<dbReference type="Gene3D" id="2.60.120.10">
    <property type="entry name" value="Jelly Rolls"/>
    <property type="match status" value="1"/>
</dbReference>
<evidence type="ECO:0000313" key="4">
    <source>
        <dbReference type="Proteomes" id="UP000663937"/>
    </source>
</evidence>
<gene>
    <name evidence="3" type="ORF">J4E96_17160</name>
</gene>
<protein>
    <submittedName>
        <fullName evidence="3">NAD-dependent epimerase/dehydratase family protein</fullName>
    </submittedName>
</protein>
<dbReference type="SUPFAM" id="SSF51182">
    <property type="entry name" value="RmlC-like cupins"/>
    <property type="match status" value="1"/>
</dbReference>
<dbReference type="InterPro" id="IPR029303">
    <property type="entry name" value="CapF_C"/>
</dbReference>
<dbReference type="InterPro" id="IPR011051">
    <property type="entry name" value="RmlC_Cupin_sf"/>
</dbReference>
<sequence length="363" mass="38777">MKVLLTGAGGFLGWHTRARLQALTAHDVVAVTRAQWPDLAALARGADAVVHIAGVNRGDDAEVERGNLDLARDVADAVRASGSAPRIVFADSIQAGGDSPYGRGKRAAADVLARAADDVGSALVDVRLPNLFGEHGRPRYNSFVATFVDAVMRGEPPQVADRPVDLLHVQAAAQTLLDALAAPAGRIEPAGTPTTVAAVLRTLRDLDRVYAGSDIPPLLTELDVDLFNTLRTARFPASYPLALTRRTDDRGSLVEVVRAHGGQGQTFVSTTRPGITRGEHFHLRKVERFVVLAGTARISLRRLFTEKIVNFDVAGETPVVVDMPTGWAHNITNTGAGELTTLFWTHELFDPAAPDTFPEAVGT</sequence>
<dbReference type="Proteomes" id="UP000663937">
    <property type="component" value="Chromosome"/>
</dbReference>
<dbReference type="Pfam" id="PF01370">
    <property type="entry name" value="Epimerase"/>
    <property type="match status" value="1"/>
</dbReference>
<dbReference type="InterPro" id="IPR014710">
    <property type="entry name" value="RmlC-like_jellyroll"/>
</dbReference>
<evidence type="ECO:0000259" key="2">
    <source>
        <dbReference type="Pfam" id="PF14667"/>
    </source>
</evidence>
<dbReference type="InterPro" id="IPR036291">
    <property type="entry name" value="NAD(P)-bd_dom_sf"/>
</dbReference>
<dbReference type="RefSeq" id="WP_227423277.1">
    <property type="nucleotide sequence ID" value="NZ_CP071868.1"/>
</dbReference>
<dbReference type="PANTHER" id="PTHR43245:SF55">
    <property type="entry name" value="NAD(P)-BINDING DOMAIN-CONTAINING PROTEIN"/>
    <property type="match status" value="1"/>
</dbReference>
<feature type="domain" description="NAD-dependent epimerase/dehydratase" evidence="1">
    <location>
        <begin position="3"/>
        <end position="183"/>
    </location>
</feature>
<evidence type="ECO:0000313" key="3">
    <source>
        <dbReference type="EMBL" id="QTE29015.1"/>
    </source>
</evidence>
<keyword evidence="4" id="KW-1185">Reference proteome</keyword>
<evidence type="ECO:0000259" key="1">
    <source>
        <dbReference type="Pfam" id="PF01370"/>
    </source>
</evidence>
<dbReference type="SUPFAM" id="SSF51735">
    <property type="entry name" value="NAD(P)-binding Rossmann-fold domains"/>
    <property type="match status" value="1"/>
</dbReference>
<reference evidence="3" key="1">
    <citation type="submission" date="2021-03" db="EMBL/GenBank/DDBJ databases">
        <title>Pengzhenrongella sicca gen. nov., sp. nov., a new member of suborder Micrococcineae isolated from High-Arctic tundra soil.</title>
        <authorList>
            <person name="Peng F."/>
        </authorList>
    </citation>
    <scope>NUCLEOTIDE SEQUENCE</scope>
    <source>
        <strain evidence="3">LRZ-2</strain>
    </source>
</reference>
<dbReference type="KEGG" id="psic:J4E96_17160"/>
<dbReference type="Gene3D" id="3.40.50.720">
    <property type="entry name" value="NAD(P)-binding Rossmann-like Domain"/>
    <property type="match status" value="1"/>
</dbReference>
<organism evidence="3 4">
    <name type="scientific">Pengzhenrongella sicca</name>
    <dbReference type="NCBI Taxonomy" id="2819238"/>
    <lineage>
        <taxon>Bacteria</taxon>
        <taxon>Bacillati</taxon>
        <taxon>Actinomycetota</taxon>
        <taxon>Actinomycetes</taxon>
        <taxon>Micrococcales</taxon>
        <taxon>Pengzhenrongella</taxon>
    </lineage>
</organism>
<dbReference type="PANTHER" id="PTHR43245">
    <property type="entry name" value="BIFUNCTIONAL POLYMYXIN RESISTANCE PROTEIN ARNA"/>
    <property type="match status" value="1"/>
</dbReference>
<dbReference type="Pfam" id="PF14667">
    <property type="entry name" value="Polysacc_synt_C"/>
    <property type="match status" value="1"/>
</dbReference>
<name>A0A8A4ZC96_9MICO</name>
<dbReference type="EMBL" id="CP071868">
    <property type="protein sequence ID" value="QTE29015.1"/>
    <property type="molecule type" value="Genomic_DNA"/>
</dbReference>